<dbReference type="EMBL" id="CALOZG010000004">
    <property type="protein sequence ID" value="CAH4023057.1"/>
    <property type="molecule type" value="Genomic_DNA"/>
</dbReference>
<feature type="compositionally biased region" description="Polar residues" evidence="1">
    <location>
        <begin position="444"/>
        <end position="463"/>
    </location>
</feature>
<comment type="caution">
    <text evidence="2">The sequence shown here is derived from an EMBL/GenBank/DDBJ whole genome shotgun (WGS) entry which is preliminary data.</text>
</comment>
<dbReference type="Proteomes" id="UP001152562">
    <property type="component" value="Unassembled WGS sequence"/>
</dbReference>
<dbReference type="PANTHER" id="PTHR23325">
    <property type="entry name" value="SERUM RESPONSE FACTOR-BINDING"/>
    <property type="match status" value="1"/>
</dbReference>
<dbReference type="InterPro" id="IPR037393">
    <property type="entry name" value="Bud22/SRFB1"/>
</dbReference>
<dbReference type="GO" id="GO:0030686">
    <property type="term" value="C:90S preribosome"/>
    <property type="evidence" value="ECO:0007669"/>
    <property type="project" value="TreeGrafter"/>
</dbReference>
<organism evidence="2 3">
    <name type="scientific">Pieris brassicae</name>
    <name type="common">White butterfly</name>
    <name type="synonym">Large white butterfly</name>
    <dbReference type="NCBI Taxonomy" id="7116"/>
    <lineage>
        <taxon>Eukaryota</taxon>
        <taxon>Metazoa</taxon>
        <taxon>Ecdysozoa</taxon>
        <taxon>Arthropoda</taxon>
        <taxon>Hexapoda</taxon>
        <taxon>Insecta</taxon>
        <taxon>Pterygota</taxon>
        <taxon>Neoptera</taxon>
        <taxon>Endopterygota</taxon>
        <taxon>Lepidoptera</taxon>
        <taxon>Glossata</taxon>
        <taxon>Ditrysia</taxon>
        <taxon>Papilionoidea</taxon>
        <taxon>Pieridae</taxon>
        <taxon>Pierinae</taxon>
        <taxon>Pieris</taxon>
    </lineage>
</organism>
<protein>
    <recommendedName>
        <fullName evidence="4">Serum response factor-binding protein 1</fullName>
    </recommendedName>
</protein>
<dbReference type="GO" id="GO:0030490">
    <property type="term" value="P:maturation of SSU-rRNA"/>
    <property type="evidence" value="ECO:0007669"/>
    <property type="project" value="TreeGrafter"/>
</dbReference>
<evidence type="ECO:0008006" key="4">
    <source>
        <dbReference type="Google" id="ProtNLM"/>
    </source>
</evidence>
<evidence type="ECO:0000313" key="2">
    <source>
        <dbReference type="EMBL" id="CAH4023057.1"/>
    </source>
</evidence>
<keyword evidence="3" id="KW-1185">Reference proteome</keyword>
<dbReference type="AlphaFoldDB" id="A0A9P0TDD8"/>
<gene>
    <name evidence="2" type="ORF">PIBRA_LOCUS4109</name>
</gene>
<proteinExistence type="predicted"/>
<feature type="region of interest" description="Disordered" evidence="1">
    <location>
        <begin position="187"/>
        <end position="210"/>
    </location>
</feature>
<feature type="compositionally biased region" description="Low complexity" evidence="1">
    <location>
        <begin position="431"/>
        <end position="443"/>
    </location>
</feature>
<feature type="region of interest" description="Disordered" evidence="1">
    <location>
        <begin position="137"/>
        <end position="156"/>
    </location>
</feature>
<evidence type="ECO:0000256" key="1">
    <source>
        <dbReference type="SAM" id="MobiDB-lite"/>
    </source>
</evidence>
<feature type="compositionally biased region" description="Basic and acidic residues" evidence="1">
    <location>
        <begin position="141"/>
        <end position="156"/>
    </location>
</feature>
<feature type="compositionally biased region" description="Basic and acidic residues" evidence="1">
    <location>
        <begin position="464"/>
        <end position="479"/>
    </location>
</feature>
<feature type="region of interest" description="Disordered" evidence="1">
    <location>
        <begin position="431"/>
        <end position="484"/>
    </location>
</feature>
<reference evidence="2" key="1">
    <citation type="submission" date="2022-05" db="EMBL/GenBank/DDBJ databases">
        <authorList>
            <person name="Okamura Y."/>
        </authorList>
    </citation>
    <scope>NUCLEOTIDE SEQUENCE</scope>
</reference>
<dbReference type="PANTHER" id="PTHR23325:SF1">
    <property type="entry name" value="SERUM RESPONSE FACTOR-BINDING PROTEIN 1"/>
    <property type="match status" value="1"/>
</dbReference>
<accession>A0A9P0TDD8</accession>
<feature type="compositionally biased region" description="Basic and acidic residues" evidence="1">
    <location>
        <begin position="187"/>
        <end position="196"/>
    </location>
</feature>
<name>A0A9P0TDD8_PIEBR</name>
<dbReference type="GO" id="GO:0005634">
    <property type="term" value="C:nucleus"/>
    <property type="evidence" value="ECO:0007669"/>
    <property type="project" value="TreeGrafter"/>
</dbReference>
<sequence length="498" mass="57191">MEVGAVKQAFNNEVINLKKNLNQAKIHTIHKLTRKAKTFTERKIPEALKGKLERKAKSAVNEVLIIKKLKPRDIARFTLTHSGKLSDYLNKSEVDQNKACARLLLHKALQEKYKMLRERFGNLSIDDLLMSRQERKKLKKDLRDKQNEKRNAKIKKETKVEKEIEDLDGSNCIQQSLDVESVMNDCIDKGSEHDSSDDSEISENENISSGPNLIFEGISHAHIPHSGNMDVNNIGTFIRPLPDDSEISKIENISSQPNLVFEEGMTHTHSSNDNDSDDGKMDVTNDVGKFIRPLQYDEGSIQNPQKNDLMKGDKVIPENTIPKVQDRKPKLDVEIRKVDKRKDNKKKNINEKILNRNFKKKTEDLPQVVKVVDPFFVTSTGDNYLSLAEPRAPDEIKDVHKQGNRQYRRAIMFGHVPKIKPKKNNYEKFNQNSSKFKQNSFNSTSDSQFNRKGKSFNNTVNESNKIEEKPEKLHPSWEAKKKHSSILPFQGKKIVFND</sequence>
<evidence type="ECO:0000313" key="3">
    <source>
        <dbReference type="Proteomes" id="UP001152562"/>
    </source>
</evidence>